<reference evidence="1 2" key="1">
    <citation type="submission" date="2020-02" db="EMBL/GenBank/DDBJ databases">
        <title>Genome analysis of Thermosulfuriphilus ammonigenes ST65T, an anaerobic thermophilic chemolithoautotrophic bacterium isolated from a deep-sea hydrothermal vent.</title>
        <authorList>
            <person name="Slobodkina G."/>
            <person name="Allioux M."/>
            <person name="Merkel A."/>
            <person name="Alain K."/>
            <person name="Jebbar M."/>
            <person name="Slobodkin A."/>
        </authorList>
    </citation>
    <scope>NUCLEOTIDE SEQUENCE [LARGE SCALE GENOMIC DNA]</scope>
    <source>
        <strain evidence="1 2">ST65</strain>
    </source>
</reference>
<evidence type="ECO:0000313" key="2">
    <source>
        <dbReference type="Proteomes" id="UP000502179"/>
    </source>
</evidence>
<dbReference type="AlphaFoldDB" id="A0A6G7PVG7"/>
<keyword evidence="1" id="KW-0371">Homeobox</keyword>
<accession>A0A6G7PVG7</accession>
<organism evidence="1 2">
    <name type="scientific">Thermosulfuriphilus ammonigenes</name>
    <dbReference type="NCBI Taxonomy" id="1936021"/>
    <lineage>
        <taxon>Bacteria</taxon>
        <taxon>Pseudomonadati</taxon>
        <taxon>Thermodesulfobacteriota</taxon>
        <taxon>Thermodesulfobacteria</taxon>
        <taxon>Thermodesulfobacteriales</taxon>
        <taxon>Thermodesulfobacteriaceae</taxon>
        <taxon>Thermosulfuriphilus</taxon>
    </lineage>
</organism>
<dbReference type="Proteomes" id="UP000502179">
    <property type="component" value="Chromosome"/>
</dbReference>
<name>A0A6G7PVG7_9BACT</name>
<dbReference type="GO" id="GO:0003677">
    <property type="term" value="F:DNA binding"/>
    <property type="evidence" value="ECO:0007669"/>
    <property type="project" value="UniProtKB-KW"/>
</dbReference>
<keyword evidence="2" id="KW-1185">Reference proteome</keyword>
<dbReference type="EMBL" id="CP048877">
    <property type="protein sequence ID" value="QIJ71652.1"/>
    <property type="molecule type" value="Genomic_DNA"/>
</dbReference>
<evidence type="ECO:0000313" key="1">
    <source>
        <dbReference type="EMBL" id="QIJ71652.1"/>
    </source>
</evidence>
<protein>
    <submittedName>
        <fullName evidence="1">Pancreas/duodenum homeobox protein 1</fullName>
    </submittedName>
</protein>
<sequence length="132" mass="15353">MDDQRRQLFSEALLQKLFPPERANQFFEALFGDPEEGAYDIFLVYRWFDEERGLIRLDFELRQRPGRCLACHLTYGLPEVFARHPVINVSGLVEKLNRQLDGLRITGWRLGPTEELGPATHAVPLWLEVTEV</sequence>
<dbReference type="RefSeq" id="WP_166031870.1">
    <property type="nucleotide sequence ID" value="NZ_CP048877.1"/>
</dbReference>
<proteinExistence type="predicted"/>
<keyword evidence="1" id="KW-0238">DNA-binding</keyword>
<gene>
    <name evidence="1" type="ORF">G4V39_04925</name>
</gene>
<dbReference type="KEGG" id="tav:G4V39_04925"/>